<dbReference type="Gene3D" id="1.20.58.1220">
    <property type="entry name" value="Exo84p, C-terminal helical domain"/>
    <property type="match status" value="1"/>
</dbReference>
<keyword evidence="2" id="KW-0813">Transport</keyword>
<feature type="compositionally biased region" description="Acidic residues" evidence="5">
    <location>
        <begin position="751"/>
        <end position="769"/>
    </location>
</feature>
<evidence type="ECO:0000256" key="3">
    <source>
        <dbReference type="ARBA" id="ARBA00022483"/>
    </source>
</evidence>
<name>A0AA88AB01_FICCA</name>
<dbReference type="GO" id="GO:0000145">
    <property type="term" value="C:exocyst"/>
    <property type="evidence" value="ECO:0007669"/>
    <property type="project" value="InterPro"/>
</dbReference>
<keyword evidence="8" id="KW-1185">Reference proteome</keyword>
<dbReference type="InterPro" id="IPR016159">
    <property type="entry name" value="Cullin_repeat-like_dom_sf"/>
</dbReference>
<evidence type="ECO:0000259" key="6">
    <source>
        <dbReference type="Pfam" id="PF16528"/>
    </source>
</evidence>
<accession>A0AA88AB01</accession>
<dbReference type="InterPro" id="IPR042561">
    <property type="entry name" value="Exo84_C_1"/>
</dbReference>
<evidence type="ECO:0000313" key="8">
    <source>
        <dbReference type="Proteomes" id="UP001187192"/>
    </source>
</evidence>
<evidence type="ECO:0000256" key="2">
    <source>
        <dbReference type="ARBA" id="ARBA00022448"/>
    </source>
</evidence>
<dbReference type="InterPro" id="IPR033961">
    <property type="entry name" value="Exo84"/>
</dbReference>
<sequence length="894" mass="100264">MSPRKSSAGVCFPGNRFRWNLPPRLQDSASETPRNSGTRRISAPIPTSPLFPATAMTRPISGIKHFCSELLELKLASNEEFHKNIFSNYTAFIRIFEEAERLENELAQLKDHLLTQKMLIKELVDITCSNVLSEEIMDPIVEELVYSESLPSRELEDHINDVSETLDLLLSENRIEEALDFIELEDENCQNMQLDQSYSLNELSLYSSAISERKAVLSLQLTQIAETRRVAAPELQKALSGLCRLGESHLATQLMLKYYHARIESGIDNLQCSKSFSYGGVYIRELAKLVFSLISQAARSFVMLYGETSPYAPELIQWASKETNVYGDCFNQYLKSISEVNGGLSTAAQAVQISMSFCSLLETQRLVLRPYLIKHIRPSTEEMLSAHIEHVKKVISIFTTTDDWILGRYLVSGITREGCYSMVVGEEPEYCLLTSSGRKFATLIQSITVDATPLVSLQMEGPIFSGLMNLFKEYVVILEKALVYGPDVIEDGGSGINLAESLQQQLSILANLSALEQLLLNMVRDIVAENDHINSNHGDAHAISYQQHELASFTLSTHEATSQLRVRFCQEYICRIMTMESSGKLAQKICSDAPGDPSVSRDLMPSVTFQVLFLELRKLERLAEGNDFEKEWLLEILREIVETIFIQISKNKENWATTDDNSTTEHSIMYKQFVLDLQFLTEIAKYGGYISNPSVLIDLMKLAFLSADLIPERDVVDDEGMINSVKEVIRALLEIEKSTVLSSEESINIQEDQETPEDQYESALDDSIQDDPSLFRDPMGLEVDTTDELEIAILAKTPSLLNAGSIPQEVSSGTTIKMRDSSPEFGNIRRENLVGEADDEMEITDKGNLPALPLSEDVVEDGNSNEVREAPTVIDKPEEENNINHGVSRERSSL</sequence>
<feature type="compositionally biased region" description="Polar residues" evidence="5">
    <location>
        <begin position="27"/>
        <end position="39"/>
    </location>
</feature>
<dbReference type="InterPro" id="IPR042560">
    <property type="entry name" value="Exo84_C_2"/>
</dbReference>
<feature type="domain" description="Exocyst component Exo84 C-terminal" evidence="6">
    <location>
        <begin position="158"/>
        <end position="361"/>
    </location>
</feature>
<gene>
    <name evidence="7" type="ORF">TIFTF001_018178</name>
</gene>
<dbReference type="Gene3D" id="1.20.58.1210">
    <property type="entry name" value="Exo84p, N-terminal helical domain"/>
    <property type="match status" value="1"/>
</dbReference>
<feature type="region of interest" description="Disordered" evidence="5">
    <location>
        <begin position="743"/>
        <end position="771"/>
    </location>
</feature>
<dbReference type="Pfam" id="PF16528">
    <property type="entry name" value="Exo84_C"/>
    <property type="match status" value="1"/>
</dbReference>
<keyword evidence="3" id="KW-0268">Exocytosis</keyword>
<evidence type="ECO:0000256" key="4">
    <source>
        <dbReference type="SAM" id="Coils"/>
    </source>
</evidence>
<protein>
    <recommendedName>
        <fullName evidence="6">Exocyst component Exo84 C-terminal domain-containing protein</fullName>
    </recommendedName>
</protein>
<dbReference type="GO" id="GO:0006893">
    <property type="term" value="P:Golgi to plasma membrane transport"/>
    <property type="evidence" value="ECO:0007669"/>
    <property type="project" value="TreeGrafter"/>
</dbReference>
<dbReference type="GO" id="GO:0008104">
    <property type="term" value="P:intracellular protein localization"/>
    <property type="evidence" value="ECO:0007669"/>
    <property type="project" value="TreeGrafter"/>
</dbReference>
<proteinExistence type="inferred from homology"/>
<reference evidence="7" key="1">
    <citation type="submission" date="2023-07" db="EMBL/GenBank/DDBJ databases">
        <title>draft genome sequence of fig (Ficus carica).</title>
        <authorList>
            <person name="Takahashi T."/>
            <person name="Nishimura K."/>
        </authorList>
    </citation>
    <scope>NUCLEOTIDE SEQUENCE</scope>
</reference>
<comment type="caution">
    <text evidence="7">The sequence shown here is derived from an EMBL/GenBank/DDBJ whole genome shotgun (WGS) entry which is preliminary data.</text>
</comment>
<dbReference type="AlphaFoldDB" id="A0AA88AB01"/>
<evidence type="ECO:0000313" key="7">
    <source>
        <dbReference type="EMBL" id="GMN49025.1"/>
    </source>
</evidence>
<dbReference type="GO" id="GO:0006887">
    <property type="term" value="P:exocytosis"/>
    <property type="evidence" value="ECO:0007669"/>
    <property type="project" value="UniProtKB-KW"/>
</dbReference>
<dbReference type="Proteomes" id="UP001187192">
    <property type="component" value="Unassembled WGS sequence"/>
</dbReference>
<dbReference type="PANTHER" id="PTHR21426">
    <property type="entry name" value="EXOCYST COMPLEX COMPONENT 8"/>
    <property type="match status" value="1"/>
</dbReference>
<keyword evidence="4" id="KW-0175">Coiled coil</keyword>
<organism evidence="7 8">
    <name type="scientific">Ficus carica</name>
    <name type="common">Common fig</name>
    <dbReference type="NCBI Taxonomy" id="3494"/>
    <lineage>
        <taxon>Eukaryota</taxon>
        <taxon>Viridiplantae</taxon>
        <taxon>Streptophyta</taxon>
        <taxon>Embryophyta</taxon>
        <taxon>Tracheophyta</taxon>
        <taxon>Spermatophyta</taxon>
        <taxon>Magnoliopsida</taxon>
        <taxon>eudicotyledons</taxon>
        <taxon>Gunneridae</taxon>
        <taxon>Pentapetalae</taxon>
        <taxon>rosids</taxon>
        <taxon>fabids</taxon>
        <taxon>Rosales</taxon>
        <taxon>Moraceae</taxon>
        <taxon>Ficeae</taxon>
        <taxon>Ficus</taxon>
    </lineage>
</organism>
<dbReference type="PANTHER" id="PTHR21426:SF13">
    <property type="entry name" value="OS08G0566700 PROTEIN"/>
    <property type="match status" value="1"/>
</dbReference>
<dbReference type="InterPro" id="IPR032403">
    <property type="entry name" value="Exo84_C"/>
</dbReference>
<comment type="similarity">
    <text evidence="1">Belongs to the EXO84 family.</text>
</comment>
<evidence type="ECO:0000256" key="1">
    <source>
        <dbReference type="ARBA" id="ARBA00007210"/>
    </source>
</evidence>
<feature type="region of interest" description="Disordered" evidence="5">
    <location>
        <begin position="847"/>
        <end position="894"/>
    </location>
</feature>
<dbReference type="EMBL" id="BTGU01000029">
    <property type="protein sequence ID" value="GMN49025.1"/>
    <property type="molecule type" value="Genomic_DNA"/>
</dbReference>
<dbReference type="Pfam" id="PF08700">
    <property type="entry name" value="VPS51_Exo84_N"/>
    <property type="match status" value="1"/>
</dbReference>
<feature type="region of interest" description="Disordered" evidence="5">
    <location>
        <begin position="22"/>
        <end position="43"/>
    </location>
</feature>
<evidence type="ECO:0000256" key="5">
    <source>
        <dbReference type="SAM" id="MobiDB-lite"/>
    </source>
</evidence>
<dbReference type="SUPFAM" id="SSF74788">
    <property type="entry name" value="Cullin repeat-like"/>
    <property type="match status" value="1"/>
</dbReference>
<feature type="coiled-coil region" evidence="4">
    <location>
        <begin position="92"/>
        <end position="119"/>
    </location>
</feature>